<evidence type="ECO:0000256" key="4">
    <source>
        <dbReference type="ARBA" id="ARBA00023136"/>
    </source>
</evidence>
<dbReference type="GeneID" id="108248178"/>
<dbReference type="InterPro" id="IPR050996">
    <property type="entry name" value="Docking_Protein_DOK"/>
</dbReference>
<dbReference type="PANTHER" id="PTHR21258">
    <property type="entry name" value="DOCKING PROTEIN RELATED"/>
    <property type="match status" value="1"/>
</dbReference>
<dbReference type="RefSeq" id="XP_017292273.1">
    <property type="nucleotide sequence ID" value="XM_017436784.3"/>
</dbReference>
<feature type="region of interest" description="Disordered" evidence="6">
    <location>
        <begin position="346"/>
        <end position="366"/>
    </location>
</feature>
<dbReference type="InterPro" id="IPR002404">
    <property type="entry name" value="IRS_PTB"/>
</dbReference>
<dbReference type="OrthoDB" id="8817077at2759"/>
<dbReference type="CDD" id="cd01202">
    <property type="entry name" value="PTB_FRS2"/>
    <property type="match status" value="1"/>
</dbReference>
<dbReference type="GO" id="GO:0005068">
    <property type="term" value="F:transmembrane receptor protein tyrosine kinase adaptor activity"/>
    <property type="evidence" value="ECO:0007669"/>
    <property type="project" value="TreeGrafter"/>
</dbReference>
<dbReference type="InterPro" id="IPR038742">
    <property type="entry name" value="FRS2_PTB"/>
</dbReference>
<keyword evidence="4" id="KW-0472">Membrane</keyword>
<feature type="compositionally biased region" description="Polar residues" evidence="6">
    <location>
        <begin position="154"/>
        <end position="167"/>
    </location>
</feature>
<accession>A0A3Q3AQN8</accession>
<feature type="region of interest" description="Disordered" evidence="6">
    <location>
        <begin position="257"/>
        <end position="325"/>
    </location>
</feature>
<dbReference type="SMART" id="SM00310">
    <property type="entry name" value="PTBI"/>
    <property type="match status" value="1"/>
</dbReference>
<protein>
    <submittedName>
        <fullName evidence="8">Fibroblast growth factor receptor substrate 2b</fullName>
    </submittedName>
</protein>
<dbReference type="GO" id="GO:0005911">
    <property type="term" value="C:cell-cell junction"/>
    <property type="evidence" value="ECO:0007669"/>
    <property type="project" value="TreeGrafter"/>
</dbReference>
<dbReference type="KEGG" id="kmr:108248178"/>
<reference evidence="8" key="1">
    <citation type="submission" date="2025-08" db="UniProtKB">
        <authorList>
            <consortium name="Ensembl"/>
        </authorList>
    </citation>
    <scope>IDENTIFICATION</scope>
</reference>
<dbReference type="Proteomes" id="UP000264800">
    <property type="component" value="Unplaced"/>
</dbReference>
<keyword evidence="9" id="KW-1185">Reference proteome</keyword>
<feature type="region of interest" description="Disordered" evidence="6">
    <location>
        <begin position="456"/>
        <end position="532"/>
    </location>
</feature>
<dbReference type="Pfam" id="PF02174">
    <property type="entry name" value="IRS"/>
    <property type="match status" value="1"/>
</dbReference>
<feature type="region of interest" description="Disordered" evidence="6">
    <location>
        <begin position="142"/>
        <end position="172"/>
    </location>
</feature>
<dbReference type="Gene3D" id="2.30.29.30">
    <property type="entry name" value="Pleckstrin-homology domain (PH domain)/Phosphotyrosine-binding domain (PTB)"/>
    <property type="match status" value="1"/>
</dbReference>
<sequence>MGSCLSCPEKDSVPDNHPSKFKVINVDDDGNELSSGVMEVTETELVLYTLHRSIIRWTHVCIRRYGYDSNLFSFECGRHCQTGQGIFAFKCSRAEELFNMLQEVMQSHSINVVEEAVQDPNQQGALTPAALGYSVPTVPNGVSRLPSVGEAPSHPSTRHPSVASTRLPSVGEESTHPLLVAEEAVHTYVNTTGLLEDQPSPLTVTTPLESPASPQAQNPPTPPPPPRARVEPQAPPTQPEPQVLLELQGVRFVLGPTPVQKQQMEKKRQQELQEAAEPQETDSPAQTPAAAELPPTHSNNSSSNPSTAPRRSRPPPLTPDVQNVNNSAQRRTALLDYENLPVLPPVWEARKPSGEEEESADDGLKTPSLNGFDIHASYTLLHHSYCHSLTASLCEPSHNYVNTENVSAPLSAHRPDTARRRTDGPTIFNFDFRRPPLPGGAEPPKILNYIEVEMDRGSGNKGASDGSNPHTPRTPTSPLPPTTPTRRTEPYALIDIERTAAMSNLQKARPRDDGTSRKTRHNSTELPSKSAA</sequence>
<evidence type="ECO:0000313" key="8">
    <source>
        <dbReference type="Ensembl" id="ENSKMAP00000013799.1"/>
    </source>
</evidence>
<keyword evidence="5" id="KW-0449">Lipoprotein</keyword>
<feature type="region of interest" description="Disordered" evidence="6">
    <location>
        <begin position="195"/>
        <end position="239"/>
    </location>
</feature>
<dbReference type="InterPro" id="IPR011993">
    <property type="entry name" value="PH-like_dom_sf"/>
</dbReference>
<evidence type="ECO:0000256" key="1">
    <source>
        <dbReference type="ARBA" id="ARBA00004370"/>
    </source>
</evidence>
<evidence type="ECO:0000256" key="3">
    <source>
        <dbReference type="ARBA" id="ARBA00022707"/>
    </source>
</evidence>
<keyword evidence="3" id="KW-0519">Myristate</keyword>
<feature type="compositionally biased region" description="Basic and acidic residues" evidence="6">
    <location>
        <begin position="413"/>
        <end position="423"/>
    </location>
</feature>
<proteinExistence type="predicted"/>
<feature type="compositionally biased region" description="Pro residues" evidence="6">
    <location>
        <begin position="217"/>
        <end position="239"/>
    </location>
</feature>
<dbReference type="PROSITE" id="PS51064">
    <property type="entry name" value="IRS_PTB"/>
    <property type="match status" value="1"/>
</dbReference>
<dbReference type="AlphaFoldDB" id="A0A3Q3AQN8"/>
<dbReference type="STRING" id="37003.ENSKMAP00000013799"/>
<dbReference type="GO" id="GO:0016020">
    <property type="term" value="C:membrane"/>
    <property type="evidence" value="ECO:0007669"/>
    <property type="project" value="UniProtKB-SubCell"/>
</dbReference>
<dbReference type="PANTHER" id="PTHR21258:SF40">
    <property type="entry name" value="FIBROBLAST GROWTH FACTOR RECEPTOR SUBSTRATE 2"/>
    <property type="match status" value="1"/>
</dbReference>
<name>A0A3Q3AQN8_KRYMA</name>
<feature type="domain" description="IRS-type PTB" evidence="7">
    <location>
        <begin position="13"/>
        <end position="115"/>
    </location>
</feature>
<evidence type="ECO:0000256" key="6">
    <source>
        <dbReference type="SAM" id="MobiDB-lite"/>
    </source>
</evidence>
<evidence type="ECO:0000256" key="5">
    <source>
        <dbReference type="ARBA" id="ARBA00023288"/>
    </source>
</evidence>
<keyword evidence="2" id="KW-0597">Phosphoprotein</keyword>
<dbReference type="GeneTree" id="ENSGT00940000157033"/>
<comment type="subcellular location">
    <subcellularLocation>
        <location evidence="1">Membrane</location>
    </subcellularLocation>
</comment>
<dbReference type="OMA" id="TEMYALI"/>
<dbReference type="SMART" id="SM01244">
    <property type="entry name" value="IRS"/>
    <property type="match status" value="1"/>
</dbReference>
<feature type="region of interest" description="Disordered" evidence="6">
    <location>
        <begin position="405"/>
        <end position="444"/>
    </location>
</feature>
<dbReference type="Ensembl" id="ENSKMAT00000014007.1">
    <property type="protein sequence ID" value="ENSKMAP00000013799.1"/>
    <property type="gene ID" value="ENSKMAG00000010351.1"/>
</dbReference>
<dbReference type="GO" id="GO:0005737">
    <property type="term" value="C:cytoplasm"/>
    <property type="evidence" value="ECO:0007669"/>
    <property type="project" value="TreeGrafter"/>
</dbReference>
<evidence type="ECO:0000313" key="9">
    <source>
        <dbReference type="Proteomes" id="UP000264800"/>
    </source>
</evidence>
<feature type="compositionally biased region" description="Low complexity" evidence="6">
    <location>
        <begin position="294"/>
        <end position="309"/>
    </location>
</feature>
<evidence type="ECO:0000256" key="2">
    <source>
        <dbReference type="ARBA" id="ARBA00022553"/>
    </source>
</evidence>
<dbReference type="SUPFAM" id="SSF50729">
    <property type="entry name" value="PH domain-like"/>
    <property type="match status" value="1"/>
</dbReference>
<evidence type="ECO:0000259" key="7">
    <source>
        <dbReference type="PROSITE" id="PS51064"/>
    </source>
</evidence>
<dbReference type="GO" id="GO:0008543">
    <property type="term" value="P:fibroblast growth factor receptor signaling pathway"/>
    <property type="evidence" value="ECO:0007669"/>
    <property type="project" value="TreeGrafter"/>
</dbReference>
<organism evidence="8 9">
    <name type="scientific">Kryptolebias marmoratus</name>
    <name type="common">Mangrove killifish</name>
    <name type="synonym">Rivulus marmoratus</name>
    <dbReference type="NCBI Taxonomy" id="37003"/>
    <lineage>
        <taxon>Eukaryota</taxon>
        <taxon>Metazoa</taxon>
        <taxon>Chordata</taxon>
        <taxon>Craniata</taxon>
        <taxon>Vertebrata</taxon>
        <taxon>Euteleostomi</taxon>
        <taxon>Actinopterygii</taxon>
        <taxon>Neopterygii</taxon>
        <taxon>Teleostei</taxon>
        <taxon>Neoteleostei</taxon>
        <taxon>Acanthomorphata</taxon>
        <taxon>Ovalentaria</taxon>
        <taxon>Atherinomorphae</taxon>
        <taxon>Cyprinodontiformes</taxon>
        <taxon>Rivulidae</taxon>
        <taxon>Kryptolebias</taxon>
    </lineage>
</organism>
<reference evidence="8" key="2">
    <citation type="submission" date="2025-09" db="UniProtKB">
        <authorList>
            <consortium name="Ensembl"/>
        </authorList>
    </citation>
    <scope>IDENTIFICATION</scope>
</reference>
<dbReference type="GO" id="GO:0005104">
    <property type="term" value="F:fibroblast growth factor receptor binding"/>
    <property type="evidence" value="ECO:0007669"/>
    <property type="project" value="TreeGrafter"/>
</dbReference>